<proteinExistence type="predicted"/>
<name>A0ABX2FL12_9BACT</name>
<reference evidence="1 2" key="1">
    <citation type="submission" date="2020-05" db="EMBL/GenBank/DDBJ databases">
        <title>Genomic Encyclopedia of Type Strains, Phase IV (KMG-V): Genome sequencing to study the core and pangenomes of soil and plant-associated prokaryotes.</title>
        <authorList>
            <person name="Whitman W."/>
        </authorList>
    </citation>
    <scope>NUCLEOTIDE SEQUENCE [LARGE SCALE GENOMIC DNA]</scope>
    <source>
        <strain evidence="1 2">9A</strain>
    </source>
</reference>
<sequence>MMNSATKHVIVYLAHGTESVYHQTVFSILTLYHHTKGDFKDFTVVLYTDNKAFFSPYLGDTGVVIEDLTKEQLVEFMGERRFIHRVKTFVIKDCFSKYQKDLLYLDGDTMFMANPAGLLKAIAPACSVMNCDEYDMHDGGIHELQHWFDLRTALKANAFVLHGKQFKIPLATRMWNAGILGISQANAYLLEDVISLTDQLYAKCPLFNVEQFATSYVLQNHATVVSSGNYILHYCYGGVKSRYTYHLGLFFERNKNQPVAVLSRLAFEFSQSLDALTAPPTAAKKMTVLDRAVLRLQLVKEVAITGGLRSKW</sequence>
<evidence type="ECO:0008006" key="3">
    <source>
        <dbReference type="Google" id="ProtNLM"/>
    </source>
</evidence>
<dbReference type="InterPro" id="IPR029044">
    <property type="entry name" value="Nucleotide-diphossugar_trans"/>
</dbReference>
<keyword evidence="2" id="KW-1185">Reference proteome</keyword>
<gene>
    <name evidence="1" type="ORF">HNP98_000074</name>
</gene>
<protein>
    <recommendedName>
        <fullName evidence="3">Glycosyl transferase</fullName>
    </recommendedName>
</protein>
<dbReference type="EMBL" id="JABSNP010000001">
    <property type="protein sequence ID" value="NRT17271.1"/>
    <property type="molecule type" value="Genomic_DNA"/>
</dbReference>
<comment type="caution">
    <text evidence="1">The sequence shown here is derived from an EMBL/GenBank/DDBJ whole genome shotgun (WGS) entry which is preliminary data.</text>
</comment>
<dbReference type="Proteomes" id="UP000779507">
    <property type="component" value="Unassembled WGS sequence"/>
</dbReference>
<accession>A0ABX2FL12</accession>
<evidence type="ECO:0000313" key="2">
    <source>
        <dbReference type="Proteomes" id="UP000779507"/>
    </source>
</evidence>
<dbReference type="SUPFAM" id="SSF53448">
    <property type="entry name" value="Nucleotide-diphospho-sugar transferases"/>
    <property type="match status" value="1"/>
</dbReference>
<evidence type="ECO:0000313" key="1">
    <source>
        <dbReference type="EMBL" id="NRT17271.1"/>
    </source>
</evidence>
<organism evidence="1 2">
    <name type="scientific">Hymenobacter caeli</name>
    <dbReference type="NCBI Taxonomy" id="2735894"/>
    <lineage>
        <taxon>Bacteria</taxon>
        <taxon>Pseudomonadati</taxon>
        <taxon>Bacteroidota</taxon>
        <taxon>Cytophagia</taxon>
        <taxon>Cytophagales</taxon>
        <taxon>Hymenobacteraceae</taxon>
        <taxon>Hymenobacter</taxon>
    </lineage>
</organism>